<protein>
    <submittedName>
        <fullName evidence="1">Uncharacterized protein</fullName>
    </submittedName>
</protein>
<keyword evidence="2" id="KW-1185">Reference proteome</keyword>
<comment type="caution">
    <text evidence="1">The sequence shown here is derived from an EMBL/GenBank/DDBJ whole genome shotgun (WGS) entry which is preliminary data.</text>
</comment>
<evidence type="ECO:0000313" key="2">
    <source>
        <dbReference type="Proteomes" id="UP000190037"/>
    </source>
</evidence>
<sequence length="164" mass="18176">MTDREPELRITHISETPWHEVKAQSHGGRRTSVWEKFLEWSPERLVIYARYDAGVVVERHGHMSEHYVFVLAGEVLIGDRPCPTGTHITLEQGAAFGPLIAGPEGATLYEIMCGDPRAVPADREGFERLCAERDITPLPNPPVPWPDWLAARTDGNPAAESAAT</sequence>
<evidence type="ECO:0000313" key="1">
    <source>
        <dbReference type="EMBL" id="OPC84412.1"/>
    </source>
</evidence>
<dbReference type="SUPFAM" id="SSF51182">
    <property type="entry name" value="RmlC-like cupins"/>
    <property type="match status" value="1"/>
</dbReference>
<organism evidence="1 2">
    <name type="scientific">Embleya scabrispora</name>
    <dbReference type="NCBI Taxonomy" id="159449"/>
    <lineage>
        <taxon>Bacteria</taxon>
        <taxon>Bacillati</taxon>
        <taxon>Actinomycetota</taxon>
        <taxon>Actinomycetes</taxon>
        <taxon>Kitasatosporales</taxon>
        <taxon>Streptomycetaceae</taxon>
        <taxon>Embleya</taxon>
    </lineage>
</organism>
<dbReference type="EMBL" id="MWQN01000001">
    <property type="protein sequence ID" value="OPC84412.1"/>
    <property type="molecule type" value="Genomic_DNA"/>
</dbReference>
<dbReference type="RefSeq" id="WP_078978709.1">
    <property type="nucleotide sequence ID" value="NZ_MWQN01000001.1"/>
</dbReference>
<proteinExistence type="predicted"/>
<dbReference type="eggNOG" id="ENOG5032X0W">
    <property type="taxonomic scope" value="Bacteria"/>
</dbReference>
<dbReference type="OrthoDB" id="7594692at2"/>
<accession>A0A1T3P5Z2</accession>
<dbReference type="Gene3D" id="2.60.120.10">
    <property type="entry name" value="Jelly Rolls"/>
    <property type="match status" value="1"/>
</dbReference>
<dbReference type="AlphaFoldDB" id="A0A1T3P5Z2"/>
<gene>
    <name evidence="1" type="ORF">B4N89_28920</name>
</gene>
<dbReference type="InterPro" id="IPR011051">
    <property type="entry name" value="RmlC_Cupin_sf"/>
</dbReference>
<name>A0A1T3P5Z2_9ACTN</name>
<reference evidence="1 2" key="1">
    <citation type="submission" date="2017-03" db="EMBL/GenBank/DDBJ databases">
        <title>Draft genome sequence of Streptomyces scabrisporus NF3, endophyte isolated from Amphipterygium adstringens.</title>
        <authorList>
            <person name="Vazquez M."/>
            <person name="Ceapa C.D."/>
            <person name="Rodriguez Luna D."/>
            <person name="Sanchez Esquivel S."/>
        </authorList>
    </citation>
    <scope>NUCLEOTIDE SEQUENCE [LARGE SCALE GENOMIC DNA]</scope>
    <source>
        <strain evidence="1 2">NF3</strain>
    </source>
</reference>
<dbReference type="InterPro" id="IPR014710">
    <property type="entry name" value="RmlC-like_jellyroll"/>
</dbReference>
<dbReference type="Proteomes" id="UP000190037">
    <property type="component" value="Unassembled WGS sequence"/>
</dbReference>